<organism evidence="1 2">
    <name type="scientific">Panagrolaimus sp. JU765</name>
    <dbReference type="NCBI Taxonomy" id="591449"/>
    <lineage>
        <taxon>Eukaryota</taxon>
        <taxon>Metazoa</taxon>
        <taxon>Ecdysozoa</taxon>
        <taxon>Nematoda</taxon>
        <taxon>Chromadorea</taxon>
        <taxon>Rhabditida</taxon>
        <taxon>Tylenchina</taxon>
        <taxon>Panagrolaimomorpha</taxon>
        <taxon>Panagrolaimoidea</taxon>
        <taxon>Panagrolaimidae</taxon>
        <taxon>Panagrolaimus</taxon>
    </lineage>
</organism>
<dbReference type="WBParaSite" id="JU765_v2.g12620.t1">
    <property type="protein sequence ID" value="JU765_v2.g12620.t1"/>
    <property type="gene ID" value="JU765_v2.g12620"/>
</dbReference>
<evidence type="ECO:0000313" key="2">
    <source>
        <dbReference type="WBParaSite" id="JU765_v2.g12620.t1"/>
    </source>
</evidence>
<protein>
    <submittedName>
        <fullName evidence="2">Uncharacterized protein</fullName>
    </submittedName>
</protein>
<proteinExistence type="predicted"/>
<evidence type="ECO:0000313" key="1">
    <source>
        <dbReference type="Proteomes" id="UP000887576"/>
    </source>
</evidence>
<dbReference type="Proteomes" id="UP000887576">
    <property type="component" value="Unplaced"/>
</dbReference>
<reference evidence="2" key="1">
    <citation type="submission" date="2022-11" db="UniProtKB">
        <authorList>
            <consortium name="WormBaseParasite"/>
        </authorList>
    </citation>
    <scope>IDENTIFICATION</scope>
</reference>
<accession>A0AC34Q401</accession>
<sequence length="215" mass="24611">MMNLTILFTIVVVVFQCYADVRITGEGEYELRVPKDGFIMKGCFQRHRGSMHFCYGEDHSLTKKAYFCPEKLCGIDLDYEEFRKHSYWQKHFSSNQKSYFAQINGICFEIKIGPTHFKPEGKDKLGQCFWNRQVIGKLSVEIDYFYDLTLDLSGVIIGVVAGIGALAAIIIIPVAIYCYLKKKGNTEQDKKPEQEVSKKVSTPVDNNRDVVFYVG</sequence>
<name>A0AC34Q401_9BILA</name>